<dbReference type="AlphaFoldDB" id="A0A1W1ZNN5"/>
<comment type="subcellular location">
    <subcellularLocation>
        <location evidence="1">Cell membrane</location>
        <topology evidence="1">Multi-pass membrane protein</topology>
    </subcellularLocation>
    <subcellularLocation>
        <location evidence="8">Membrane</location>
        <topology evidence="8">Multi-pass membrane protein</topology>
    </subcellularLocation>
</comment>
<evidence type="ECO:0000313" key="12">
    <source>
        <dbReference type="Proteomes" id="UP000192738"/>
    </source>
</evidence>
<comment type="similarity">
    <text evidence="8">Belongs to the exbB/tolQ family.</text>
</comment>
<reference evidence="11 12" key="1">
    <citation type="submission" date="2017-04" db="EMBL/GenBank/DDBJ databases">
        <authorList>
            <person name="Afonso C.L."/>
            <person name="Miller P.J."/>
            <person name="Scott M.A."/>
            <person name="Spackman E."/>
            <person name="Goraichik I."/>
            <person name="Dimitrov K.M."/>
            <person name="Suarez D.L."/>
            <person name="Swayne D.E."/>
        </authorList>
    </citation>
    <scope>NUCLEOTIDE SEQUENCE [LARGE SCALE GENOMIC DNA]</scope>
    <source>
        <strain evidence="11 12">DSM 5090</strain>
    </source>
</reference>
<dbReference type="InterPro" id="IPR050790">
    <property type="entry name" value="ExbB/TolQ_transport"/>
</dbReference>
<keyword evidence="4 9" id="KW-0812">Transmembrane</keyword>
<accession>A0A1W1ZNN5</accession>
<dbReference type="GO" id="GO:0005886">
    <property type="term" value="C:plasma membrane"/>
    <property type="evidence" value="ECO:0007669"/>
    <property type="project" value="UniProtKB-SubCell"/>
</dbReference>
<dbReference type="Pfam" id="PF01618">
    <property type="entry name" value="MotA_ExbB"/>
    <property type="match status" value="1"/>
</dbReference>
<keyword evidence="3" id="KW-1003">Cell membrane</keyword>
<evidence type="ECO:0000313" key="11">
    <source>
        <dbReference type="EMBL" id="SMC49967.1"/>
    </source>
</evidence>
<evidence type="ECO:0000259" key="10">
    <source>
        <dbReference type="Pfam" id="PF01618"/>
    </source>
</evidence>
<evidence type="ECO:0000256" key="2">
    <source>
        <dbReference type="ARBA" id="ARBA00022448"/>
    </source>
</evidence>
<keyword evidence="6 9" id="KW-1133">Transmembrane helix</keyword>
<evidence type="ECO:0000256" key="5">
    <source>
        <dbReference type="ARBA" id="ARBA00022927"/>
    </source>
</evidence>
<gene>
    <name evidence="11" type="ORF">SAMN04488500_10480</name>
</gene>
<dbReference type="STRING" id="112901.SAMN04488500_10480"/>
<evidence type="ECO:0000256" key="9">
    <source>
        <dbReference type="SAM" id="Phobius"/>
    </source>
</evidence>
<organism evidence="11 12">
    <name type="scientific">Sporomusa malonica</name>
    <dbReference type="NCBI Taxonomy" id="112901"/>
    <lineage>
        <taxon>Bacteria</taxon>
        <taxon>Bacillati</taxon>
        <taxon>Bacillota</taxon>
        <taxon>Negativicutes</taxon>
        <taxon>Selenomonadales</taxon>
        <taxon>Sporomusaceae</taxon>
        <taxon>Sporomusa</taxon>
    </lineage>
</organism>
<feature type="transmembrane region" description="Helical" evidence="9">
    <location>
        <begin position="117"/>
        <end position="138"/>
    </location>
</feature>
<feature type="transmembrane region" description="Helical" evidence="9">
    <location>
        <begin position="158"/>
        <end position="179"/>
    </location>
</feature>
<evidence type="ECO:0000256" key="3">
    <source>
        <dbReference type="ARBA" id="ARBA00022475"/>
    </source>
</evidence>
<dbReference type="InterPro" id="IPR002898">
    <property type="entry name" value="MotA_ExbB_proton_chnl"/>
</dbReference>
<feature type="domain" description="MotA/TolQ/ExbB proton channel" evidence="10">
    <location>
        <begin position="79"/>
        <end position="191"/>
    </location>
</feature>
<keyword evidence="7 9" id="KW-0472">Membrane</keyword>
<keyword evidence="5 8" id="KW-0653">Protein transport</keyword>
<dbReference type="EMBL" id="FWXI01000004">
    <property type="protein sequence ID" value="SMC49967.1"/>
    <property type="molecule type" value="Genomic_DNA"/>
</dbReference>
<dbReference type="PANTHER" id="PTHR30625">
    <property type="entry name" value="PROTEIN TOLQ"/>
    <property type="match status" value="1"/>
</dbReference>
<dbReference type="Proteomes" id="UP000192738">
    <property type="component" value="Unassembled WGS sequence"/>
</dbReference>
<evidence type="ECO:0000256" key="4">
    <source>
        <dbReference type="ARBA" id="ARBA00022692"/>
    </source>
</evidence>
<evidence type="ECO:0000256" key="6">
    <source>
        <dbReference type="ARBA" id="ARBA00022989"/>
    </source>
</evidence>
<keyword evidence="2 8" id="KW-0813">Transport</keyword>
<dbReference type="RefSeq" id="WP_084574743.1">
    <property type="nucleotide sequence ID" value="NZ_CP155572.1"/>
</dbReference>
<evidence type="ECO:0000256" key="7">
    <source>
        <dbReference type="ARBA" id="ARBA00023136"/>
    </source>
</evidence>
<evidence type="ECO:0000256" key="8">
    <source>
        <dbReference type="RuleBase" id="RU004057"/>
    </source>
</evidence>
<dbReference type="GO" id="GO:0017038">
    <property type="term" value="P:protein import"/>
    <property type="evidence" value="ECO:0007669"/>
    <property type="project" value="TreeGrafter"/>
</dbReference>
<sequence>MELLMQTINLFHKGGPVMYLLVISSLFVVAIAVERFLYYRNISTDSQSFYNKLQPLLEKQRFSEATQFCEQSPAAIAKVALSGLLAFQRGSQVESALESGATLTCARLREHLDDLSMVVTLAPLLGLLGTVIGMINSFSVFNVQSGQPLAITGGVGEALVATATGLSVATLALVIHSYFSRRVNHLVTDIEQTAALVVSYVLIKKISRRESHEIA</sequence>
<evidence type="ECO:0000256" key="1">
    <source>
        <dbReference type="ARBA" id="ARBA00004651"/>
    </source>
</evidence>
<dbReference type="PANTHER" id="PTHR30625:SF15">
    <property type="entry name" value="BIOPOLYMER TRANSPORT PROTEIN EXBB"/>
    <property type="match status" value="1"/>
</dbReference>
<protein>
    <submittedName>
        <fullName evidence="11">Biopolymer transport protein ExbB</fullName>
    </submittedName>
</protein>
<name>A0A1W1ZNN5_9FIRM</name>
<dbReference type="OrthoDB" id="4045at2"/>
<keyword evidence="12" id="KW-1185">Reference proteome</keyword>
<proteinExistence type="inferred from homology"/>
<feature type="transmembrane region" description="Helical" evidence="9">
    <location>
        <begin position="17"/>
        <end position="38"/>
    </location>
</feature>